<evidence type="ECO:0000256" key="5">
    <source>
        <dbReference type="PROSITE-ProRule" id="PRU01191"/>
    </source>
</evidence>
<evidence type="ECO:0000313" key="6">
    <source>
        <dbReference type="EMBL" id="VFU42725.1"/>
    </source>
</evidence>
<proteinExistence type="inferred from homology"/>
<dbReference type="AlphaFoldDB" id="A0A6N2LNV0"/>
<accession>A0A6N2LNV0</accession>
<dbReference type="InterPro" id="IPR005202">
    <property type="entry name" value="TF_GRAS"/>
</dbReference>
<evidence type="ECO:0000256" key="4">
    <source>
        <dbReference type="ARBA" id="ARBA00023242"/>
    </source>
</evidence>
<dbReference type="EMBL" id="CAADRP010001585">
    <property type="protein sequence ID" value="VFU42725.1"/>
    <property type="molecule type" value="Genomic_DNA"/>
</dbReference>
<reference evidence="6" key="1">
    <citation type="submission" date="2019-03" db="EMBL/GenBank/DDBJ databases">
        <authorList>
            <person name="Mank J."/>
            <person name="Almeida P."/>
        </authorList>
    </citation>
    <scope>NUCLEOTIDE SEQUENCE</scope>
    <source>
        <strain evidence="6">78183</strain>
    </source>
</reference>
<keyword evidence="2" id="KW-0805">Transcription regulation</keyword>
<dbReference type="GO" id="GO:0005634">
    <property type="term" value="C:nucleus"/>
    <property type="evidence" value="ECO:0007669"/>
    <property type="project" value="UniProtKB-SubCell"/>
</dbReference>
<sequence>MLHGPCEIASPKPQCMKGDKCSKHFPNKNKESIVFGENGFVFTGDSIGADMRRKSKRSREDHVFNPLMNSYEGCSEGKIYRLLQMREQMIKLDDKKKAVQRVSLIDDSVQRVVAYFADGLVARLLTKNSPPYNMIMKEPTSEEEFLTFIEMYRVSPYYQFAHFTAN</sequence>
<comment type="similarity">
    <text evidence="5">Belongs to the GRAS family.</text>
</comment>
<protein>
    <submittedName>
        <fullName evidence="6">Uncharacterized protein</fullName>
    </submittedName>
</protein>
<dbReference type="PROSITE" id="PS50985">
    <property type="entry name" value="GRAS"/>
    <property type="match status" value="1"/>
</dbReference>
<evidence type="ECO:0000256" key="1">
    <source>
        <dbReference type="ARBA" id="ARBA00004123"/>
    </source>
</evidence>
<keyword evidence="4" id="KW-0539">Nucleus</keyword>
<evidence type="ECO:0000256" key="2">
    <source>
        <dbReference type="ARBA" id="ARBA00023015"/>
    </source>
</evidence>
<dbReference type="Pfam" id="PF03514">
    <property type="entry name" value="GRAS"/>
    <property type="match status" value="1"/>
</dbReference>
<keyword evidence="3" id="KW-0804">Transcription</keyword>
<name>A0A6N2LNV0_SALVM</name>
<organism evidence="6">
    <name type="scientific">Salix viminalis</name>
    <name type="common">Common osier</name>
    <name type="synonym">Basket willow</name>
    <dbReference type="NCBI Taxonomy" id="40686"/>
    <lineage>
        <taxon>Eukaryota</taxon>
        <taxon>Viridiplantae</taxon>
        <taxon>Streptophyta</taxon>
        <taxon>Embryophyta</taxon>
        <taxon>Tracheophyta</taxon>
        <taxon>Spermatophyta</taxon>
        <taxon>Magnoliopsida</taxon>
        <taxon>eudicotyledons</taxon>
        <taxon>Gunneridae</taxon>
        <taxon>Pentapetalae</taxon>
        <taxon>rosids</taxon>
        <taxon>fabids</taxon>
        <taxon>Malpighiales</taxon>
        <taxon>Salicaceae</taxon>
        <taxon>Saliceae</taxon>
        <taxon>Salix</taxon>
    </lineage>
</organism>
<comment type="caution">
    <text evidence="5">Lacks conserved residue(s) required for the propagation of feature annotation.</text>
</comment>
<gene>
    <name evidence="6" type="ORF">SVIM_LOCUS259151</name>
</gene>
<comment type="subcellular location">
    <subcellularLocation>
        <location evidence="1">Nucleus</location>
    </subcellularLocation>
</comment>
<evidence type="ECO:0000256" key="3">
    <source>
        <dbReference type="ARBA" id="ARBA00023163"/>
    </source>
</evidence>